<dbReference type="EMBL" id="JAIRBB010000004">
    <property type="protein sequence ID" value="MCG2430861.1"/>
    <property type="molecule type" value="Genomic_DNA"/>
</dbReference>
<evidence type="ECO:0000313" key="4">
    <source>
        <dbReference type="EMBL" id="MCG2430861.1"/>
    </source>
</evidence>
<comment type="caution">
    <text evidence="4">The sequence shown here is derived from an EMBL/GenBank/DDBJ whole genome shotgun (WGS) entry which is preliminary data.</text>
</comment>
<dbReference type="RefSeq" id="WP_237608025.1">
    <property type="nucleotide sequence ID" value="NZ_JAIRBB010000004.1"/>
</dbReference>
<protein>
    <recommendedName>
        <fullName evidence="2">Curli production assembly/transport component CsgF</fullName>
    </recommendedName>
</protein>
<sequence>MKYFIFFLFITFSTVSFGQQLVYKPINPSFVGGDSFNGAWLLNSANAQNSFQDDSQFDAFDRLGGFGGFGGNQFTKENAPPEGTSISGDFQYEVFDSSGGLVINVLNIVTGEATQIIIPN</sequence>
<name>A0A9X1UCR2_9FLAO</name>
<evidence type="ECO:0000256" key="3">
    <source>
        <dbReference type="ARBA" id="ARBA00022729"/>
    </source>
</evidence>
<reference evidence="4" key="1">
    <citation type="submission" date="2021-09" db="EMBL/GenBank/DDBJ databases">
        <title>Genome of Aequorivita sp. strain F64183.</title>
        <authorList>
            <person name="Wang Y."/>
        </authorList>
    </citation>
    <scope>NUCLEOTIDE SEQUENCE</scope>
    <source>
        <strain evidence="4">F64183</strain>
    </source>
</reference>
<keyword evidence="3" id="KW-0732">Signal</keyword>
<dbReference type="InterPro" id="IPR018893">
    <property type="entry name" value="T8SS_CsgF"/>
</dbReference>
<evidence type="ECO:0000313" key="5">
    <source>
        <dbReference type="Proteomes" id="UP001139462"/>
    </source>
</evidence>
<dbReference type="Proteomes" id="UP001139462">
    <property type="component" value="Unassembled WGS sequence"/>
</dbReference>
<keyword evidence="5" id="KW-1185">Reference proteome</keyword>
<comment type="function">
    <text evidence="1">May be involved in the biogenesis of curli organelles.</text>
</comment>
<gene>
    <name evidence="4" type="ORF">K8344_06990</name>
</gene>
<dbReference type="Pfam" id="PF10614">
    <property type="entry name" value="CsgF"/>
    <property type="match status" value="1"/>
</dbReference>
<evidence type="ECO:0000256" key="1">
    <source>
        <dbReference type="ARBA" id="ARBA00003989"/>
    </source>
</evidence>
<proteinExistence type="predicted"/>
<dbReference type="AlphaFoldDB" id="A0A9X1UCR2"/>
<evidence type="ECO:0000256" key="2">
    <source>
        <dbReference type="ARBA" id="ARBA00014031"/>
    </source>
</evidence>
<accession>A0A9X1UCR2</accession>
<organism evidence="4 5">
    <name type="scientific">Aequorivita xiaoshiensis</name>
    <dbReference type="NCBI Taxonomy" id="2874476"/>
    <lineage>
        <taxon>Bacteria</taxon>
        <taxon>Pseudomonadati</taxon>
        <taxon>Bacteroidota</taxon>
        <taxon>Flavobacteriia</taxon>
        <taxon>Flavobacteriales</taxon>
        <taxon>Flavobacteriaceae</taxon>
        <taxon>Aequorivita</taxon>
    </lineage>
</organism>